<dbReference type="PANTHER" id="PTHR38591">
    <property type="entry name" value="HYDROLASE"/>
    <property type="match status" value="1"/>
</dbReference>
<evidence type="ECO:0000259" key="1">
    <source>
        <dbReference type="Pfam" id="PF07143"/>
    </source>
</evidence>
<sequence length="386" mass="41764">MRGRALAVTWLVAGWLVTGLLVGCERDPAGEPRAGFAGLGTDAGGFTPVAPEAALRFPEDHGPHPGTRLEWWYLTANLRDAEGAPLGIQWTLFRRALRPPTAPAAGAWAADQLWMAHVAVSRGADHRVAERFARGAGQGGADEARQAGVIADPFRAWLDDWRLESRVEAGTGDALDRLEVSAEAGRGEAAFGYRLTLDAQGPLVLHGKPAFGEAAAGAGGPIYLSQPFYRVTGTVTLGGERLSVSGRAWLDREWGNQLMAPWHHGWDWFSLHLAGGRKLMVYRLRGEAATDTTLFGSWIAADGETRALDGEALSLTPLATRSVAGRELPLRWRLTLPEQGLDLEVSARHPNRWMSTSVPYWEGAVTVRDRDDGAARGEGYLEMTGY</sequence>
<dbReference type="RefSeq" id="WP_183383257.1">
    <property type="nucleotide sequence ID" value="NZ_JACHXR010000003.1"/>
</dbReference>
<protein>
    <submittedName>
        <fullName evidence="2">Putative secreted hydrolase</fullName>
    </submittedName>
</protein>
<dbReference type="InterPro" id="IPR010791">
    <property type="entry name" value="AttH_dom"/>
</dbReference>
<evidence type="ECO:0000313" key="2">
    <source>
        <dbReference type="EMBL" id="MBB3230768.1"/>
    </source>
</evidence>
<dbReference type="Proteomes" id="UP000518892">
    <property type="component" value="Unassembled WGS sequence"/>
</dbReference>
<dbReference type="InterPro" id="IPR023374">
    <property type="entry name" value="AttH-like_dom_sf"/>
</dbReference>
<keyword evidence="2" id="KW-0378">Hydrolase</keyword>
<dbReference type="GO" id="GO:0016787">
    <property type="term" value="F:hydrolase activity"/>
    <property type="evidence" value="ECO:0007669"/>
    <property type="project" value="UniProtKB-KW"/>
</dbReference>
<keyword evidence="3" id="KW-1185">Reference proteome</keyword>
<dbReference type="Pfam" id="PF07143">
    <property type="entry name" value="CrtC"/>
    <property type="match status" value="1"/>
</dbReference>
<gene>
    <name evidence="2" type="ORF">FHR97_001617</name>
</gene>
<reference evidence="2 3" key="1">
    <citation type="submission" date="2020-08" db="EMBL/GenBank/DDBJ databases">
        <title>Genomic Encyclopedia of Type Strains, Phase III (KMG-III): the genomes of soil and plant-associated and newly described type strains.</title>
        <authorList>
            <person name="Whitman W."/>
        </authorList>
    </citation>
    <scope>NUCLEOTIDE SEQUENCE [LARGE SCALE GENOMIC DNA]</scope>
    <source>
        <strain evidence="2 3">CECT 7744</strain>
    </source>
</reference>
<dbReference type="AlphaFoldDB" id="A0A7W5ESS3"/>
<feature type="domain" description="AttH" evidence="1">
    <location>
        <begin position="70"/>
        <end position="256"/>
    </location>
</feature>
<proteinExistence type="predicted"/>
<dbReference type="EMBL" id="JACHXR010000003">
    <property type="protein sequence ID" value="MBB3230768.1"/>
    <property type="molecule type" value="Genomic_DNA"/>
</dbReference>
<organism evidence="2 3">
    <name type="scientific">Halomonas stenophila</name>
    <dbReference type="NCBI Taxonomy" id="795312"/>
    <lineage>
        <taxon>Bacteria</taxon>
        <taxon>Pseudomonadati</taxon>
        <taxon>Pseudomonadota</taxon>
        <taxon>Gammaproteobacteria</taxon>
        <taxon>Oceanospirillales</taxon>
        <taxon>Halomonadaceae</taxon>
        <taxon>Halomonas</taxon>
    </lineage>
</organism>
<comment type="caution">
    <text evidence="2">The sequence shown here is derived from an EMBL/GenBank/DDBJ whole genome shotgun (WGS) entry which is preliminary data.</text>
</comment>
<name>A0A7W5ESS3_9GAMM</name>
<dbReference type="SUPFAM" id="SSF159245">
    <property type="entry name" value="AttH-like"/>
    <property type="match status" value="1"/>
</dbReference>
<dbReference type="Gene3D" id="2.40.370.10">
    <property type="entry name" value="AttH-like domain"/>
    <property type="match status" value="2"/>
</dbReference>
<dbReference type="Pfam" id="PF17186">
    <property type="entry name" value="Lipocalin_9"/>
    <property type="match status" value="1"/>
</dbReference>
<dbReference type="PROSITE" id="PS51257">
    <property type="entry name" value="PROKAR_LIPOPROTEIN"/>
    <property type="match status" value="1"/>
</dbReference>
<evidence type="ECO:0000313" key="3">
    <source>
        <dbReference type="Proteomes" id="UP000518892"/>
    </source>
</evidence>
<accession>A0A7W5ESS3</accession>
<dbReference type="PANTHER" id="PTHR38591:SF1">
    <property type="entry name" value="BLL1000 PROTEIN"/>
    <property type="match status" value="1"/>
</dbReference>